<feature type="transmembrane region" description="Helical" evidence="7">
    <location>
        <begin position="12"/>
        <end position="34"/>
    </location>
</feature>
<evidence type="ECO:0000256" key="5">
    <source>
        <dbReference type="ARBA" id="ARBA00022989"/>
    </source>
</evidence>
<feature type="transmembrane region" description="Helical" evidence="7">
    <location>
        <begin position="165"/>
        <end position="189"/>
    </location>
</feature>
<gene>
    <name evidence="8" type="ORF">LCGC14_1143400</name>
</gene>
<reference evidence="8" key="1">
    <citation type="journal article" date="2015" name="Nature">
        <title>Complex archaea that bridge the gap between prokaryotes and eukaryotes.</title>
        <authorList>
            <person name="Spang A."/>
            <person name="Saw J.H."/>
            <person name="Jorgensen S.L."/>
            <person name="Zaremba-Niedzwiedzka K."/>
            <person name="Martijn J."/>
            <person name="Lind A.E."/>
            <person name="van Eijk R."/>
            <person name="Schleper C."/>
            <person name="Guy L."/>
            <person name="Ettema T.J."/>
        </authorList>
    </citation>
    <scope>NUCLEOTIDE SEQUENCE</scope>
</reference>
<evidence type="ECO:0000256" key="2">
    <source>
        <dbReference type="ARBA" id="ARBA00022475"/>
    </source>
</evidence>
<keyword evidence="6 7" id="KW-0472">Membrane</keyword>
<dbReference type="GO" id="GO:0016758">
    <property type="term" value="F:hexosyltransferase activity"/>
    <property type="evidence" value="ECO:0007669"/>
    <property type="project" value="InterPro"/>
</dbReference>
<keyword evidence="2" id="KW-1003">Cell membrane</keyword>
<proteinExistence type="predicted"/>
<name>A0A0F9LXP0_9ZZZZ</name>
<accession>A0A0F9LXP0</accession>
<comment type="subcellular location">
    <subcellularLocation>
        <location evidence="1">Cell membrane</location>
        <topology evidence="1">Multi-pass membrane protein</topology>
    </subcellularLocation>
</comment>
<keyword evidence="4 7" id="KW-0812">Transmembrane</keyword>
<evidence type="ECO:0000313" key="8">
    <source>
        <dbReference type="EMBL" id="KKM99884.1"/>
    </source>
</evidence>
<dbReference type="AlphaFoldDB" id="A0A0F9LXP0"/>
<protein>
    <recommendedName>
        <fullName evidence="9">Glycosyltransferase RgtA/B/C/D-like domain-containing protein</fullName>
    </recommendedName>
</protein>
<dbReference type="Pfam" id="PF09594">
    <property type="entry name" value="GT87"/>
    <property type="match status" value="1"/>
</dbReference>
<feature type="transmembrane region" description="Helical" evidence="7">
    <location>
        <begin position="276"/>
        <end position="302"/>
    </location>
</feature>
<dbReference type="InterPro" id="IPR018584">
    <property type="entry name" value="GT87"/>
</dbReference>
<evidence type="ECO:0000256" key="3">
    <source>
        <dbReference type="ARBA" id="ARBA00022679"/>
    </source>
</evidence>
<dbReference type="EMBL" id="LAZR01005446">
    <property type="protein sequence ID" value="KKM99884.1"/>
    <property type="molecule type" value="Genomic_DNA"/>
</dbReference>
<feature type="transmembrane region" description="Helical" evidence="7">
    <location>
        <begin position="77"/>
        <end position="100"/>
    </location>
</feature>
<evidence type="ECO:0000256" key="7">
    <source>
        <dbReference type="SAM" id="Phobius"/>
    </source>
</evidence>
<feature type="transmembrane region" description="Helical" evidence="7">
    <location>
        <begin position="126"/>
        <end position="159"/>
    </location>
</feature>
<organism evidence="8">
    <name type="scientific">marine sediment metagenome</name>
    <dbReference type="NCBI Taxonomy" id="412755"/>
    <lineage>
        <taxon>unclassified sequences</taxon>
        <taxon>metagenomes</taxon>
        <taxon>ecological metagenomes</taxon>
    </lineage>
</organism>
<keyword evidence="3" id="KW-0808">Transferase</keyword>
<dbReference type="GO" id="GO:0005886">
    <property type="term" value="C:plasma membrane"/>
    <property type="evidence" value="ECO:0007669"/>
    <property type="project" value="UniProtKB-SubCell"/>
</dbReference>
<comment type="caution">
    <text evidence="8">The sequence shown here is derived from an EMBL/GenBank/DDBJ whole genome shotgun (WGS) entry which is preliminary data.</text>
</comment>
<evidence type="ECO:0000256" key="1">
    <source>
        <dbReference type="ARBA" id="ARBA00004651"/>
    </source>
</evidence>
<sequence length="303" mass="36037">MSEEENHSIQSIFTYIFVIITIALILIRIISIFYEISPWVEATRDIDFKILIEGMDNGLINFYDPISISDWPPYYLYFWYFLFFPIYIMPFNISIGVYIWDALRLILTIIVVRKAPTIFKSKKDLLIFYIFGSIGYTIDAYYNNVNFIIVFLLFFSFYFMESDKFWKAGFLFTLATFKITAIVFLPVLLIIKKLKWKDLKYFLIPFLLICIPYIIFPDYLFQMVKNWGHSDVEIKGILFFDSVLWKALQPSHLMFIGLLFIIFIENIKNANRKKNLRIILVSLITIYYVYLTSVVFIIPVILN</sequence>
<keyword evidence="5 7" id="KW-1133">Transmembrane helix</keyword>
<feature type="transmembrane region" description="Helical" evidence="7">
    <location>
        <begin position="243"/>
        <end position="264"/>
    </location>
</feature>
<evidence type="ECO:0000256" key="6">
    <source>
        <dbReference type="ARBA" id="ARBA00023136"/>
    </source>
</evidence>
<feature type="transmembrane region" description="Helical" evidence="7">
    <location>
        <begin position="201"/>
        <end position="223"/>
    </location>
</feature>
<evidence type="ECO:0000256" key="4">
    <source>
        <dbReference type="ARBA" id="ARBA00022692"/>
    </source>
</evidence>
<evidence type="ECO:0008006" key="9">
    <source>
        <dbReference type="Google" id="ProtNLM"/>
    </source>
</evidence>